<evidence type="ECO:0000313" key="2">
    <source>
        <dbReference type="Proteomes" id="UP001501459"/>
    </source>
</evidence>
<evidence type="ECO:0000313" key="1">
    <source>
        <dbReference type="EMBL" id="GAA0436920.1"/>
    </source>
</evidence>
<dbReference type="Proteomes" id="UP001501459">
    <property type="component" value="Unassembled WGS sequence"/>
</dbReference>
<comment type="caution">
    <text evidence="1">The sequence shown here is derived from an EMBL/GenBank/DDBJ whole genome shotgun (WGS) entry which is preliminary data.</text>
</comment>
<dbReference type="Pfam" id="PF14175">
    <property type="entry name" value="YaaC"/>
    <property type="match status" value="1"/>
</dbReference>
<accession>A0ABP3J1H1</accession>
<dbReference type="InterPro" id="IPR026988">
    <property type="entry name" value="YaaC-like"/>
</dbReference>
<keyword evidence="2" id="KW-1185">Reference proteome</keyword>
<organism evidence="1 2">
    <name type="scientific">Lentibacillus halophilus</name>
    <dbReference type="NCBI Taxonomy" id="295065"/>
    <lineage>
        <taxon>Bacteria</taxon>
        <taxon>Bacillati</taxon>
        <taxon>Bacillota</taxon>
        <taxon>Bacilli</taxon>
        <taxon>Bacillales</taxon>
        <taxon>Bacillaceae</taxon>
        <taxon>Lentibacillus</taxon>
    </lineage>
</organism>
<name>A0ABP3J1H1_9BACI</name>
<reference evidence="2" key="1">
    <citation type="journal article" date="2019" name="Int. J. Syst. Evol. Microbiol.">
        <title>The Global Catalogue of Microorganisms (GCM) 10K type strain sequencing project: providing services to taxonomists for standard genome sequencing and annotation.</title>
        <authorList>
            <consortium name="The Broad Institute Genomics Platform"/>
            <consortium name="The Broad Institute Genome Sequencing Center for Infectious Disease"/>
            <person name="Wu L."/>
            <person name="Ma J."/>
        </authorList>
    </citation>
    <scope>NUCLEOTIDE SEQUENCE [LARGE SCALE GENOMIC DNA]</scope>
    <source>
        <strain evidence="2">JCM 12149</strain>
    </source>
</reference>
<sequence>MLTNNISQFYTYLQSQQNAQAYLADCYHRKLKMNNASVKSFENCSPFIHYLDHGLRFYQNGKQLEPLLQPLLFFYGMVHLIKANLLSVRPDYPESTAILAHGVSSRKRKKRDYTFMKDEVKIQQNGLFSYFTTHLFAIRTPPFTKIKMNQLFALIPELGPLFRYQAGDKLTAVGKRGARSLQFPSWIIDHYHLTVNTFINRIKPYLPPIKMTQTNHNYINIELYEPLCPSEASPFFTSMTDDQVYFPINRDDCLPISEVMVHYLLLYNLSMLCRYEPEWWGEVLAAKPDADFPFIRSFLEITAEKIPMLLGVTLLTNCDYL</sequence>
<proteinExistence type="predicted"/>
<dbReference type="EMBL" id="BAAADM010000032">
    <property type="protein sequence ID" value="GAA0436920.1"/>
    <property type="molecule type" value="Genomic_DNA"/>
</dbReference>
<gene>
    <name evidence="1" type="ORF">GCM10008983_12050</name>
</gene>
<dbReference type="RefSeq" id="WP_343751797.1">
    <property type="nucleotide sequence ID" value="NZ_BAAADM010000032.1"/>
</dbReference>
<protein>
    <submittedName>
        <fullName evidence="1">YaaC family protein</fullName>
    </submittedName>
</protein>